<dbReference type="CDD" id="cd07331">
    <property type="entry name" value="M48C_Oma1_like"/>
    <property type="match status" value="1"/>
</dbReference>
<dbReference type="Proteomes" id="UP000266426">
    <property type="component" value="Unassembled WGS sequence"/>
</dbReference>
<name>A0A3A4QRY6_9BACT</name>
<dbReference type="GO" id="GO:0004222">
    <property type="term" value="F:metalloendopeptidase activity"/>
    <property type="evidence" value="ECO:0007669"/>
    <property type="project" value="InterPro"/>
</dbReference>
<keyword evidence="3 6" id="KW-0378">Hydrolase</keyword>
<dbReference type="PANTHER" id="PTHR22726:SF1">
    <property type="entry name" value="METALLOENDOPEPTIDASE OMA1, MITOCHONDRIAL"/>
    <property type="match status" value="1"/>
</dbReference>
<dbReference type="GO" id="GO:0051603">
    <property type="term" value="P:proteolysis involved in protein catabolic process"/>
    <property type="evidence" value="ECO:0007669"/>
    <property type="project" value="TreeGrafter"/>
</dbReference>
<evidence type="ECO:0000313" key="10">
    <source>
        <dbReference type="Proteomes" id="UP000266426"/>
    </source>
</evidence>
<protein>
    <submittedName>
        <fullName evidence="9">M48 family peptidase</fullName>
    </submittedName>
</protein>
<keyword evidence="2" id="KW-0479">Metal-binding</keyword>
<comment type="similarity">
    <text evidence="6">Belongs to the peptidase M48 family.</text>
</comment>
<dbReference type="GO" id="GO:0046872">
    <property type="term" value="F:metal ion binding"/>
    <property type="evidence" value="ECO:0007669"/>
    <property type="project" value="UniProtKB-KW"/>
</dbReference>
<dbReference type="Pfam" id="PF01435">
    <property type="entry name" value="Peptidase_M48"/>
    <property type="match status" value="1"/>
</dbReference>
<feature type="chain" id="PRO_5017396632" evidence="7">
    <location>
        <begin position="20"/>
        <end position="263"/>
    </location>
</feature>
<keyword evidence="7" id="KW-0732">Signal</keyword>
<dbReference type="Gene3D" id="3.30.2010.10">
    <property type="entry name" value="Metalloproteases ('zincins'), catalytic domain"/>
    <property type="match status" value="1"/>
</dbReference>
<evidence type="ECO:0000256" key="7">
    <source>
        <dbReference type="SAM" id="SignalP"/>
    </source>
</evidence>
<evidence type="ECO:0000256" key="1">
    <source>
        <dbReference type="ARBA" id="ARBA00022670"/>
    </source>
</evidence>
<sequence>MIFSALLAVTLLASGCATVPLTQRTQVKLVPTQELVASSFQSYDSIIKESQLSTDKSSIAMLNTVGKRLSAATEDLLQEIGRENELQYYDWEYNLIKEDSTVNAFCMPGGKIVVYTGILPIARSETGLAVIVGHEIAHAIANHGNERVSQMLITELGAQTLSRAVASNPAQTQQIIMMAYGVGSQLGYILPYSRLHEKEADRIGLILMAKAGYDPREAISFWERMAQAGGANVPEFLSTHPASTTRIDLMKENLPEAMTYYKK</sequence>
<feature type="signal peptide" evidence="7">
    <location>
        <begin position="1"/>
        <end position="19"/>
    </location>
</feature>
<keyword evidence="1 6" id="KW-0645">Protease</keyword>
<gene>
    <name evidence="9" type="ORF">C4541_11955</name>
</gene>
<keyword evidence="4 6" id="KW-0862">Zinc</keyword>
<evidence type="ECO:0000256" key="2">
    <source>
        <dbReference type="ARBA" id="ARBA00022723"/>
    </source>
</evidence>
<proteinExistence type="inferred from homology"/>
<comment type="cofactor">
    <cofactor evidence="6">
        <name>Zn(2+)</name>
        <dbReference type="ChEBI" id="CHEBI:29105"/>
    </cofactor>
    <text evidence="6">Binds 1 zinc ion per subunit.</text>
</comment>
<feature type="domain" description="Peptidase M48" evidence="8">
    <location>
        <begin position="68"/>
        <end position="251"/>
    </location>
</feature>
<dbReference type="AlphaFoldDB" id="A0A3A4QRY6"/>
<dbReference type="GO" id="GO:0016020">
    <property type="term" value="C:membrane"/>
    <property type="evidence" value="ECO:0007669"/>
    <property type="project" value="TreeGrafter"/>
</dbReference>
<evidence type="ECO:0000259" key="8">
    <source>
        <dbReference type="Pfam" id="PF01435"/>
    </source>
</evidence>
<evidence type="ECO:0000256" key="6">
    <source>
        <dbReference type="RuleBase" id="RU003983"/>
    </source>
</evidence>
<evidence type="ECO:0000256" key="3">
    <source>
        <dbReference type="ARBA" id="ARBA00022801"/>
    </source>
</evidence>
<reference evidence="9 10" key="1">
    <citation type="journal article" date="2017" name="ISME J.">
        <title>Energy and carbon metabolisms in a deep terrestrial subsurface fluid microbial community.</title>
        <authorList>
            <person name="Momper L."/>
            <person name="Jungbluth S.P."/>
            <person name="Lee M.D."/>
            <person name="Amend J.P."/>
        </authorList>
    </citation>
    <scope>NUCLEOTIDE SEQUENCE [LARGE SCALE GENOMIC DNA]</scope>
    <source>
        <strain evidence="9">SURF_26</strain>
    </source>
</reference>
<evidence type="ECO:0000313" key="9">
    <source>
        <dbReference type="EMBL" id="RJP56604.1"/>
    </source>
</evidence>
<evidence type="ECO:0000256" key="4">
    <source>
        <dbReference type="ARBA" id="ARBA00022833"/>
    </source>
</evidence>
<comment type="caution">
    <text evidence="9">The sequence shown here is derived from an EMBL/GenBank/DDBJ whole genome shotgun (WGS) entry which is preliminary data.</text>
</comment>
<accession>A0A3A4QRY6</accession>
<dbReference type="EMBL" id="QZJZ01000093">
    <property type="protein sequence ID" value="RJP56604.1"/>
    <property type="molecule type" value="Genomic_DNA"/>
</dbReference>
<organism evidence="9 10">
    <name type="scientific">Candidatus Auribacter fodinae</name>
    <dbReference type="NCBI Taxonomy" id="2093366"/>
    <lineage>
        <taxon>Bacteria</taxon>
        <taxon>Pseudomonadati</taxon>
        <taxon>Candidatus Auribacterota</taxon>
        <taxon>Candidatus Auribacteria</taxon>
        <taxon>Candidatus Auribacterales</taxon>
        <taxon>Candidatus Auribacteraceae</taxon>
        <taxon>Candidatus Auribacter</taxon>
    </lineage>
</organism>
<dbReference type="PANTHER" id="PTHR22726">
    <property type="entry name" value="METALLOENDOPEPTIDASE OMA1"/>
    <property type="match status" value="1"/>
</dbReference>
<dbReference type="InterPro" id="IPR051156">
    <property type="entry name" value="Mito/Outer_Membr_Metalloprot"/>
</dbReference>
<dbReference type="InterPro" id="IPR001915">
    <property type="entry name" value="Peptidase_M48"/>
</dbReference>
<evidence type="ECO:0000256" key="5">
    <source>
        <dbReference type="ARBA" id="ARBA00023049"/>
    </source>
</evidence>
<keyword evidence="5 6" id="KW-0482">Metalloprotease</keyword>